<proteinExistence type="predicted"/>
<dbReference type="CDD" id="cd07983">
    <property type="entry name" value="LPLAT_DUF374-like"/>
    <property type="match status" value="1"/>
</dbReference>
<feature type="domain" description="DUF374" evidence="1">
    <location>
        <begin position="74"/>
        <end position="144"/>
    </location>
</feature>
<evidence type="ECO:0000259" key="1">
    <source>
        <dbReference type="Pfam" id="PF04028"/>
    </source>
</evidence>
<dbReference type="EMBL" id="FR695872">
    <property type="protein sequence ID" value="CBX29639.1"/>
    <property type="molecule type" value="Genomic_DNA"/>
</dbReference>
<dbReference type="Pfam" id="PF04028">
    <property type="entry name" value="DUF374"/>
    <property type="match status" value="1"/>
</dbReference>
<reference evidence="2" key="1">
    <citation type="journal article" date="2011" name="Environ. Microbiol.">
        <title>Genomic insights into the metabolic potential of the polycyclic aromatic hydrocarbon degrading sulfate-reducing Deltaproteobacterium N47.</title>
        <authorList>
            <person name="Bergmann F."/>
            <person name="Selesi D."/>
            <person name="Weinmaier T."/>
            <person name="Tischler P."/>
            <person name="Rattei T."/>
            <person name="Meckenstock R.U."/>
        </authorList>
    </citation>
    <scope>NUCLEOTIDE SEQUENCE</scope>
</reference>
<gene>
    <name evidence="2" type="ORF">N47_J06200</name>
</gene>
<dbReference type="SUPFAM" id="SSF69593">
    <property type="entry name" value="Glycerol-3-phosphate (1)-acyltransferase"/>
    <property type="match status" value="1"/>
</dbReference>
<evidence type="ECO:0000313" key="2">
    <source>
        <dbReference type="EMBL" id="CBX29639.1"/>
    </source>
</evidence>
<accession>E1YGE5</accession>
<name>E1YGE5_9BACT</name>
<dbReference type="InterPro" id="IPR007172">
    <property type="entry name" value="DUF374"/>
</dbReference>
<protein>
    <recommendedName>
        <fullName evidence="1">DUF374 domain-containing protein</fullName>
    </recommendedName>
</protein>
<organism evidence="2">
    <name type="scientific">uncultured Desulfobacterium sp</name>
    <dbReference type="NCBI Taxonomy" id="201089"/>
    <lineage>
        <taxon>Bacteria</taxon>
        <taxon>Pseudomonadati</taxon>
        <taxon>Thermodesulfobacteriota</taxon>
        <taxon>Desulfobacteria</taxon>
        <taxon>Desulfobacterales</taxon>
        <taxon>Desulfobacteriaceae</taxon>
        <taxon>Desulfobacterium</taxon>
        <taxon>environmental samples</taxon>
    </lineage>
</organism>
<dbReference type="AlphaFoldDB" id="E1YGE5"/>
<sequence length="239" mass="27160">MAEFIKDLTLTERFKLSLLSLIASWFIQLWFGTVRVKIINKDIYEEYFVHNNDKGNVILGTWHRHIIFVFYFFRKIKNGIIMVSRSKDGELISMVGKRLGYATARGSSSKGGRDALRAIIAFIKKAGGKPIFCGTAVDGPKGPARILKKGLLVLAKSTGSYFIPMACSGTKVITFHKAWDKTIIPYPFSTMYIEFHKPIKIEKDISEDEMEKLRIKTEKILNEITDDVDKISGYKINPI</sequence>